<protein>
    <submittedName>
        <fullName evidence="5">NAD(P)-binding protein</fullName>
    </submittedName>
</protein>
<dbReference type="InterPro" id="IPR002347">
    <property type="entry name" value="SDR_fam"/>
</dbReference>
<dbReference type="PRINTS" id="PR00081">
    <property type="entry name" value="GDHRDH"/>
</dbReference>
<dbReference type="PRINTS" id="PR00080">
    <property type="entry name" value="SDRFAMILY"/>
</dbReference>
<evidence type="ECO:0000256" key="3">
    <source>
        <dbReference type="ARBA" id="ARBA00023002"/>
    </source>
</evidence>
<gene>
    <name evidence="5" type="ORF">BCV69DRAFT_280504</name>
</gene>
<reference evidence="5 6" key="1">
    <citation type="journal article" date="2018" name="Mol. Biol. Evol.">
        <title>Broad Genomic Sampling Reveals a Smut Pathogenic Ancestry of the Fungal Clade Ustilaginomycotina.</title>
        <authorList>
            <person name="Kijpornyongpan T."/>
            <person name="Mondo S.J."/>
            <person name="Barry K."/>
            <person name="Sandor L."/>
            <person name="Lee J."/>
            <person name="Lipzen A."/>
            <person name="Pangilinan J."/>
            <person name="LaButti K."/>
            <person name="Hainaut M."/>
            <person name="Henrissat B."/>
            <person name="Grigoriev I.V."/>
            <person name="Spatafora J.W."/>
            <person name="Aime M.C."/>
        </authorList>
    </citation>
    <scope>NUCLEOTIDE SEQUENCE [LARGE SCALE GENOMIC DNA]</scope>
    <source>
        <strain evidence="5 6">MCA 4718</strain>
    </source>
</reference>
<evidence type="ECO:0000256" key="1">
    <source>
        <dbReference type="ARBA" id="ARBA00006484"/>
    </source>
</evidence>
<dbReference type="InterPro" id="IPR051911">
    <property type="entry name" value="SDR_oxidoreductase"/>
</dbReference>
<dbReference type="PANTHER" id="PTHR43976">
    <property type="entry name" value="SHORT CHAIN DEHYDROGENASE"/>
    <property type="match status" value="1"/>
</dbReference>
<keyword evidence="6" id="KW-1185">Reference proteome</keyword>
<evidence type="ECO:0000256" key="4">
    <source>
        <dbReference type="RuleBase" id="RU000363"/>
    </source>
</evidence>
<dbReference type="EMBL" id="KZ819322">
    <property type="protein sequence ID" value="PWN22897.1"/>
    <property type="molecule type" value="Genomic_DNA"/>
</dbReference>
<dbReference type="GeneID" id="37013367"/>
<dbReference type="GO" id="GO:0016491">
    <property type="term" value="F:oxidoreductase activity"/>
    <property type="evidence" value="ECO:0007669"/>
    <property type="project" value="UniProtKB-KW"/>
</dbReference>
<sequence length="279" mass="30501">MVKTFFITGTTTGFGAEMAKAALADGHNVVATARNSKGLTFEGATEKNFLPVDLDVTKKEQIDAAFDAAIKKFGRLDVVTNNAGFGLAGPFETLDEDQIRFQMEVNFFGLIACTRKALEIMRTQSPSGGLIQQVTSIGGQRGVPMFSVYCASKWAVEGFTEALSHELKPEWNIKLTNIEPGGFRTEWAGKNMTYGEKNLDVYSHLNAKKSMGERHGKQAGDPVKAGKEMYKLAIHPEPPLRIVLGSDAHGAMEQKLKTYKENIDKWASVSTSTDVDEGK</sequence>
<dbReference type="PANTHER" id="PTHR43976:SF16">
    <property type="entry name" value="SHORT-CHAIN DEHYDROGENASE_REDUCTASE FAMILY PROTEIN"/>
    <property type="match status" value="1"/>
</dbReference>
<organism evidence="5 6">
    <name type="scientific">Pseudomicrostroma glucosiphilum</name>
    <dbReference type="NCBI Taxonomy" id="1684307"/>
    <lineage>
        <taxon>Eukaryota</taxon>
        <taxon>Fungi</taxon>
        <taxon>Dikarya</taxon>
        <taxon>Basidiomycota</taxon>
        <taxon>Ustilaginomycotina</taxon>
        <taxon>Exobasidiomycetes</taxon>
        <taxon>Microstromatales</taxon>
        <taxon>Microstromatales incertae sedis</taxon>
        <taxon>Pseudomicrostroma</taxon>
    </lineage>
</organism>
<dbReference type="InterPro" id="IPR036291">
    <property type="entry name" value="NAD(P)-bd_dom_sf"/>
</dbReference>
<dbReference type="SUPFAM" id="SSF51735">
    <property type="entry name" value="NAD(P)-binding Rossmann-fold domains"/>
    <property type="match status" value="1"/>
</dbReference>
<dbReference type="InterPro" id="IPR020904">
    <property type="entry name" value="Sc_DH/Rdtase_CS"/>
</dbReference>
<comment type="similarity">
    <text evidence="1 4">Belongs to the short-chain dehydrogenases/reductases (SDR) family.</text>
</comment>
<dbReference type="Gene3D" id="3.40.50.720">
    <property type="entry name" value="NAD(P)-binding Rossmann-like Domain"/>
    <property type="match status" value="1"/>
</dbReference>
<dbReference type="Pfam" id="PF00106">
    <property type="entry name" value="adh_short"/>
    <property type="match status" value="1"/>
</dbReference>
<accession>A0A316UCD4</accession>
<dbReference type="CDD" id="cd05374">
    <property type="entry name" value="17beta-HSD-like_SDR_c"/>
    <property type="match status" value="1"/>
</dbReference>
<evidence type="ECO:0000313" key="5">
    <source>
        <dbReference type="EMBL" id="PWN22897.1"/>
    </source>
</evidence>
<dbReference type="RefSeq" id="XP_025350057.1">
    <property type="nucleotide sequence ID" value="XM_025491633.1"/>
</dbReference>
<dbReference type="STRING" id="1684307.A0A316UCD4"/>
<proteinExistence type="inferred from homology"/>
<dbReference type="PROSITE" id="PS00061">
    <property type="entry name" value="ADH_SHORT"/>
    <property type="match status" value="1"/>
</dbReference>
<keyword evidence="3" id="KW-0560">Oxidoreductase</keyword>
<keyword evidence="2" id="KW-0521">NADP</keyword>
<evidence type="ECO:0000313" key="6">
    <source>
        <dbReference type="Proteomes" id="UP000245942"/>
    </source>
</evidence>
<dbReference type="Proteomes" id="UP000245942">
    <property type="component" value="Unassembled WGS sequence"/>
</dbReference>
<dbReference type="AlphaFoldDB" id="A0A316UCD4"/>
<evidence type="ECO:0000256" key="2">
    <source>
        <dbReference type="ARBA" id="ARBA00022857"/>
    </source>
</evidence>
<name>A0A316UCD4_9BASI</name>
<dbReference type="OrthoDB" id="1274115at2759"/>